<dbReference type="Proteomes" id="UP000295719">
    <property type="component" value="Unassembled WGS sequence"/>
</dbReference>
<keyword evidence="6" id="KW-1185">Reference proteome</keyword>
<dbReference type="PANTHER" id="PTHR47504">
    <property type="entry name" value="RIGHT ORIGIN-BINDING PROTEIN"/>
    <property type="match status" value="1"/>
</dbReference>
<evidence type="ECO:0000256" key="3">
    <source>
        <dbReference type="ARBA" id="ARBA00023163"/>
    </source>
</evidence>
<reference evidence="5 6" key="1">
    <citation type="submission" date="2019-03" db="EMBL/GenBank/DDBJ databases">
        <title>Genomic Encyclopedia of Type Strains, Phase IV (KMG-IV): sequencing the most valuable type-strain genomes for metagenomic binning, comparative biology and taxonomic classification.</title>
        <authorList>
            <person name="Goeker M."/>
        </authorList>
    </citation>
    <scope>NUCLEOTIDE SEQUENCE [LARGE SCALE GENOMIC DNA]</scope>
    <source>
        <strain evidence="5 6">DSM 19580</strain>
    </source>
</reference>
<dbReference type="RefSeq" id="WP_131863585.1">
    <property type="nucleotide sequence ID" value="NZ_SMCR01000001.1"/>
</dbReference>
<proteinExistence type="predicted"/>
<dbReference type="PROSITE" id="PS00041">
    <property type="entry name" value="HTH_ARAC_FAMILY_1"/>
    <property type="match status" value="1"/>
</dbReference>
<dbReference type="PROSITE" id="PS01124">
    <property type="entry name" value="HTH_ARAC_FAMILY_2"/>
    <property type="match status" value="1"/>
</dbReference>
<name>A0A4R3Z4T1_9GAMM</name>
<dbReference type="InterPro" id="IPR050959">
    <property type="entry name" value="MarA-like"/>
</dbReference>
<keyword evidence="2" id="KW-0238">DNA-binding</keyword>
<dbReference type="InterPro" id="IPR009057">
    <property type="entry name" value="Homeodomain-like_sf"/>
</dbReference>
<gene>
    <name evidence="5" type="ORF">EDC52_101413</name>
</gene>
<protein>
    <submittedName>
        <fullName evidence="5">AraC family transcriptional regulator</fullName>
    </submittedName>
</protein>
<accession>A0A4R3Z4T1</accession>
<dbReference type="InterPro" id="IPR018060">
    <property type="entry name" value="HTH_AraC"/>
</dbReference>
<keyword evidence="1" id="KW-0805">Transcription regulation</keyword>
<dbReference type="OrthoDB" id="282744at2"/>
<evidence type="ECO:0000313" key="6">
    <source>
        <dbReference type="Proteomes" id="UP000295719"/>
    </source>
</evidence>
<comment type="caution">
    <text evidence="5">The sequence shown here is derived from an EMBL/GenBank/DDBJ whole genome shotgun (WGS) entry which is preliminary data.</text>
</comment>
<evidence type="ECO:0000256" key="2">
    <source>
        <dbReference type="ARBA" id="ARBA00023125"/>
    </source>
</evidence>
<dbReference type="SUPFAM" id="SSF46689">
    <property type="entry name" value="Homeodomain-like"/>
    <property type="match status" value="2"/>
</dbReference>
<dbReference type="InterPro" id="IPR018062">
    <property type="entry name" value="HTH_AraC-typ_CS"/>
</dbReference>
<dbReference type="EMBL" id="SMCR01000001">
    <property type="protein sequence ID" value="TCW00069.1"/>
    <property type="molecule type" value="Genomic_DNA"/>
</dbReference>
<dbReference type="GO" id="GO:0043565">
    <property type="term" value="F:sequence-specific DNA binding"/>
    <property type="evidence" value="ECO:0007669"/>
    <property type="project" value="InterPro"/>
</dbReference>
<sequence length="136" mass="15320">MRDIKPNEPLVAALIDWIEDHLNRDIALPAVAARSGYSVWHMQTVFRATTGIAIGRYIRQRKLTEAVHRLRSSDERIIDIAIEYGFNSQSQFTTLFKKYFGITPQQCRNHPGQVLMLTPPAVPGVKLTAGSTERAT</sequence>
<organism evidence="5 6">
    <name type="scientific">Biostraticola tofi</name>
    <dbReference type="NCBI Taxonomy" id="466109"/>
    <lineage>
        <taxon>Bacteria</taxon>
        <taxon>Pseudomonadati</taxon>
        <taxon>Pseudomonadota</taxon>
        <taxon>Gammaproteobacteria</taxon>
        <taxon>Enterobacterales</taxon>
        <taxon>Bruguierivoracaceae</taxon>
        <taxon>Biostraticola</taxon>
    </lineage>
</organism>
<dbReference type="GO" id="GO:0003700">
    <property type="term" value="F:DNA-binding transcription factor activity"/>
    <property type="evidence" value="ECO:0007669"/>
    <property type="project" value="InterPro"/>
</dbReference>
<dbReference type="AlphaFoldDB" id="A0A4R3Z4T1"/>
<feature type="domain" description="HTH araC/xylS-type" evidence="4">
    <location>
        <begin position="12"/>
        <end position="110"/>
    </location>
</feature>
<dbReference type="PRINTS" id="PR00032">
    <property type="entry name" value="HTHARAC"/>
</dbReference>
<evidence type="ECO:0000256" key="1">
    <source>
        <dbReference type="ARBA" id="ARBA00023015"/>
    </source>
</evidence>
<evidence type="ECO:0000313" key="5">
    <source>
        <dbReference type="EMBL" id="TCW00069.1"/>
    </source>
</evidence>
<evidence type="ECO:0000259" key="4">
    <source>
        <dbReference type="PROSITE" id="PS01124"/>
    </source>
</evidence>
<dbReference type="Gene3D" id="1.10.10.60">
    <property type="entry name" value="Homeodomain-like"/>
    <property type="match status" value="2"/>
</dbReference>
<dbReference type="PANTHER" id="PTHR47504:SF5">
    <property type="entry name" value="RIGHT ORIGIN-BINDING PROTEIN"/>
    <property type="match status" value="1"/>
</dbReference>
<dbReference type="Pfam" id="PF12833">
    <property type="entry name" value="HTH_18"/>
    <property type="match status" value="1"/>
</dbReference>
<dbReference type="InterPro" id="IPR020449">
    <property type="entry name" value="Tscrpt_reg_AraC-type_HTH"/>
</dbReference>
<keyword evidence="3" id="KW-0804">Transcription</keyword>
<dbReference type="SMART" id="SM00342">
    <property type="entry name" value="HTH_ARAC"/>
    <property type="match status" value="1"/>
</dbReference>